<dbReference type="SUPFAM" id="SSF141000">
    <property type="entry name" value="Glu-tRNAGln amidotransferase C subunit"/>
    <property type="match status" value="1"/>
</dbReference>
<dbReference type="NCBIfam" id="TIGR00135">
    <property type="entry name" value="gatC"/>
    <property type="match status" value="1"/>
</dbReference>
<dbReference type="RefSeq" id="WP_022303376.1">
    <property type="nucleotide sequence ID" value="NZ_DAWEED010000006.1"/>
</dbReference>
<dbReference type="Proteomes" id="UP000661649">
    <property type="component" value="Unassembled WGS sequence"/>
</dbReference>
<comment type="function">
    <text evidence="3 6">Allows the formation of correctly charged Asn-tRNA(Asn) or Gln-tRNA(Gln) through the transamidation of misacylated Asp-tRNA(Asn) or Glu-tRNA(Gln) in organisms which lack either or both of asparaginyl-tRNA or glutaminyl-tRNA synthetases. The reaction takes place in the presence of glutamine and ATP through an activated phospho-Asp-tRNA(Asn) or phospho-Glu-tRNA(Gln).</text>
</comment>
<evidence type="ECO:0000256" key="7">
    <source>
        <dbReference type="SAM" id="Coils"/>
    </source>
</evidence>
<reference evidence="8 9" key="1">
    <citation type="submission" date="2020-08" db="EMBL/GenBank/DDBJ databases">
        <title>Genome public.</title>
        <authorList>
            <person name="Liu C."/>
            <person name="Sun Q."/>
        </authorList>
    </citation>
    <scope>NUCLEOTIDE SEQUENCE [LARGE SCALE GENOMIC DNA]</scope>
    <source>
        <strain evidence="8 9">3_YM_SP_D4_24.mj</strain>
    </source>
</reference>
<dbReference type="InterPro" id="IPR036113">
    <property type="entry name" value="Asp/Glu-ADT_sf_sub_c"/>
</dbReference>
<evidence type="ECO:0000313" key="8">
    <source>
        <dbReference type="EMBL" id="MBC8628953.1"/>
    </source>
</evidence>
<dbReference type="InterPro" id="IPR003837">
    <property type="entry name" value="GatC"/>
</dbReference>
<comment type="similarity">
    <text evidence="1 6">Belongs to the GatC family.</text>
</comment>
<evidence type="ECO:0000256" key="3">
    <source>
        <dbReference type="ARBA" id="ARBA00024799"/>
    </source>
</evidence>
<dbReference type="PANTHER" id="PTHR15004:SF0">
    <property type="entry name" value="GLUTAMYL-TRNA(GLN) AMIDOTRANSFERASE SUBUNIT C, MITOCHONDRIAL"/>
    <property type="match status" value="1"/>
</dbReference>
<comment type="catalytic activity">
    <reaction evidence="4 6">
        <text>L-aspartyl-tRNA(Asn) + L-glutamine + ATP + H2O = L-asparaginyl-tRNA(Asn) + L-glutamate + ADP + phosphate + 2 H(+)</text>
        <dbReference type="Rhea" id="RHEA:14513"/>
        <dbReference type="Rhea" id="RHEA-COMP:9674"/>
        <dbReference type="Rhea" id="RHEA-COMP:9677"/>
        <dbReference type="ChEBI" id="CHEBI:15377"/>
        <dbReference type="ChEBI" id="CHEBI:15378"/>
        <dbReference type="ChEBI" id="CHEBI:29985"/>
        <dbReference type="ChEBI" id="CHEBI:30616"/>
        <dbReference type="ChEBI" id="CHEBI:43474"/>
        <dbReference type="ChEBI" id="CHEBI:58359"/>
        <dbReference type="ChEBI" id="CHEBI:78515"/>
        <dbReference type="ChEBI" id="CHEBI:78516"/>
        <dbReference type="ChEBI" id="CHEBI:456216"/>
    </reaction>
</comment>
<evidence type="ECO:0000256" key="6">
    <source>
        <dbReference type="HAMAP-Rule" id="MF_00122"/>
    </source>
</evidence>
<evidence type="ECO:0000256" key="5">
    <source>
        <dbReference type="ARBA" id="ARBA00047913"/>
    </source>
</evidence>
<evidence type="ECO:0000256" key="4">
    <source>
        <dbReference type="ARBA" id="ARBA00047380"/>
    </source>
</evidence>
<keyword evidence="6" id="KW-0067">ATP-binding</keyword>
<comment type="catalytic activity">
    <reaction evidence="5 6">
        <text>L-glutamyl-tRNA(Gln) + L-glutamine + ATP + H2O = L-glutaminyl-tRNA(Gln) + L-glutamate + ADP + phosphate + H(+)</text>
        <dbReference type="Rhea" id="RHEA:17521"/>
        <dbReference type="Rhea" id="RHEA-COMP:9681"/>
        <dbReference type="Rhea" id="RHEA-COMP:9684"/>
        <dbReference type="ChEBI" id="CHEBI:15377"/>
        <dbReference type="ChEBI" id="CHEBI:15378"/>
        <dbReference type="ChEBI" id="CHEBI:29985"/>
        <dbReference type="ChEBI" id="CHEBI:30616"/>
        <dbReference type="ChEBI" id="CHEBI:43474"/>
        <dbReference type="ChEBI" id="CHEBI:58359"/>
        <dbReference type="ChEBI" id="CHEBI:78520"/>
        <dbReference type="ChEBI" id="CHEBI:78521"/>
        <dbReference type="ChEBI" id="CHEBI:456216"/>
    </reaction>
</comment>
<proteinExistence type="inferred from homology"/>
<comment type="subunit">
    <text evidence="2 6">Heterotrimer of A, B and C subunits.</text>
</comment>
<accession>A0ABR7PCA7</accession>
<dbReference type="PANTHER" id="PTHR15004">
    <property type="entry name" value="GLUTAMYL-TRNA(GLN) AMIDOTRANSFERASE SUBUNIT C, MITOCHONDRIAL"/>
    <property type="match status" value="1"/>
</dbReference>
<evidence type="ECO:0000256" key="2">
    <source>
        <dbReference type="ARBA" id="ARBA00011123"/>
    </source>
</evidence>
<keyword evidence="6" id="KW-0547">Nucleotide-binding</keyword>
<feature type="coiled-coil region" evidence="7">
    <location>
        <begin position="13"/>
        <end position="47"/>
    </location>
</feature>
<keyword evidence="7" id="KW-0175">Coiled coil</keyword>
<dbReference type="EMBL" id="JACRTP010000004">
    <property type="protein sequence ID" value="MBC8628953.1"/>
    <property type="molecule type" value="Genomic_DNA"/>
</dbReference>
<gene>
    <name evidence="6 8" type="primary">gatC</name>
    <name evidence="8" type="ORF">H8712_10085</name>
</gene>
<sequence length="98" mass="11178">MAKQIIDDTVMENVEILAKLALTEEERKKAKEKMQEMLDYVDKLNELDTDGIEPLSHTFSMGNVFREDVVTNGDDRDAMLDNAPKCKDGQYQVPKTVQ</sequence>
<organism evidence="8 9">
    <name type="scientific">Blautia stercoris</name>
    <dbReference type="NCBI Taxonomy" id="871664"/>
    <lineage>
        <taxon>Bacteria</taxon>
        <taxon>Bacillati</taxon>
        <taxon>Bacillota</taxon>
        <taxon>Clostridia</taxon>
        <taxon>Lachnospirales</taxon>
        <taxon>Lachnospiraceae</taxon>
        <taxon>Blautia</taxon>
    </lineage>
</organism>
<comment type="caution">
    <text evidence="8">The sequence shown here is derived from an EMBL/GenBank/DDBJ whole genome shotgun (WGS) entry which is preliminary data.</text>
</comment>
<dbReference type="EC" id="6.3.5.-" evidence="6"/>
<evidence type="ECO:0000313" key="9">
    <source>
        <dbReference type="Proteomes" id="UP000661649"/>
    </source>
</evidence>
<dbReference type="Pfam" id="PF02686">
    <property type="entry name" value="GatC"/>
    <property type="match status" value="1"/>
</dbReference>
<dbReference type="Gene3D" id="1.10.20.60">
    <property type="entry name" value="Glu-tRNAGln amidotransferase C subunit, N-terminal domain"/>
    <property type="match status" value="1"/>
</dbReference>
<keyword evidence="9" id="KW-1185">Reference proteome</keyword>
<dbReference type="HAMAP" id="MF_00122">
    <property type="entry name" value="GatC"/>
    <property type="match status" value="1"/>
</dbReference>
<name>A0ABR7PCA7_9FIRM</name>
<keyword evidence="6" id="KW-0648">Protein biosynthesis</keyword>
<evidence type="ECO:0000256" key="1">
    <source>
        <dbReference type="ARBA" id="ARBA00010757"/>
    </source>
</evidence>
<protein>
    <recommendedName>
        <fullName evidence="6">Aspartyl/glutamyl-tRNA(Asn/Gln) amidotransferase subunit C</fullName>
        <shortName evidence="6">Asp/Glu-ADT subunit C</shortName>
        <ecNumber evidence="6">6.3.5.-</ecNumber>
    </recommendedName>
</protein>
<keyword evidence="6" id="KW-0436">Ligase</keyword>